<dbReference type="InterPro" id="IPR003439">
    <property type="entry name" value="ABC_transporter-like_ATP-bd"/>
</dbReference>
<dbReference type="SMART" id="SM00382">
    <property type="entry name" value="AAA"/>
    <property type="match status" value="1"/>
</dbReference>
<dbReference type="GO" id="GO:0005524">
    <property type="term" value="F:ATP binding"/>
    <property type="evidence" value="ECO:0007669"/>
    <property type="project" value="UniProtKB-KW"/>
</dbReference>
<evidence type="ECO:0000313" key="6">
    <source>
        <dbReference type="EMBL" id="SFB90899.1"/>
    </source>
</evidence>
<keyword evidence="2" id="KW-0547">Nucleotide-binding</keyword>
<keyword evidence="7" id="KW-1185">Reference proteome</keyword>
<dbReference type="InterPro" id="IPR003593">
    <property type="entry name" value="AAA+_ATPase"/>
</dbReference>
<name>A0A1I1EUR2_9GAMM</name>
<evidence type="ECO:0000256" key="1">
    <source>
        <dbReference type="ARBA" id="ARBA00022448"/>
    </source>
</evidence>
<keyword evidence="1" id="KW-0813">Transport</keyword>
<dbReference type="InterPro" id="IPR017871">
    <property type="entry name" value="ABC_transporter-like_CS"/>
</dbReference>
<dbReference type="GO" id="GO:0016887">
    <property type="term" value="F:ATP hydrolysis activity"/>
    <property type="evidence" value="ECO:0007669"/>
    <property type="project" value="InterPro"/>
</dbReference>
<evidence type="ECO:0000313" key="7">
    <source>
        <dbReference type="Proteomes" id="UP000199058"/>
    </source>
</evidence>
<dbReference type="GO" id="GO:0089705">
    <property type="term" value="P:protein localization to outer membrane"/>
    <property type="evidence" value="ECO:0007669"/>
    <property type="project" value="TreeGrafter"/>
</dbReference>
<dbReference type="Pfam" id="PF00005">
    <property type="entry name" value="ABC_tran"/>
    <property type="match status" value="1"/>
</dbReference>
<gene>
    <name evidence="6" type="ORF">SAMN05660443_0870</name>
</gene>
<dbReference type="GO" id="GO:0005886">
    <property type="term" value="C:plasma membrane"/>
    <property type="evidence" value="ECO:0007669"/>
    <property type="project" value="TreeGrafter"/>
</dbReference>
<evidence type="ECO:0000259" key="5">
    <source>
        <dbReference type="PROSITE" id="PS50893"/>
    </source>
</evidence>
<dbReference type="InterPro" id="IPR027417">
    <property type="entry name" value="P-loop_NTPase"/>
</dbReference>
<dbReference type="GO" id="GO:0044874">
    <property type="term" value="P:lipoprotein localization to outer membrane"/>
    <property type="evidence" value="ECO:0007669"/>
    <property type="project" value="TreeGrafter"/>
</dbReference>
<dbReference type="STRING" id="1122252.SAMN05660443_0870"/>
<sequence length="226" mass="24751">MSLITLQQLHKSYRIGKQPQAVLTGIDLQLHQGEMTGLIGPSGSGKSTLLNICGLIDRPDSGEMLWEGQPVDFSAKAKLTQLRRRSIGFVFQSFNLIPVMSAADNVAYPLWLRGDSRSEIKKAVQTVLEEVEVAEFANQLPDALSGGQRQRVAIARALVKKPQLLVADEPTASLDEETALVVADLMKKLGREYGCALVIATHDDRLKPWCDSIYQLQQGVLQGGVQ</sequence>
<dbReference type="FunFam" id="3.40.50.300:FF:000032">
    <property type="entry name" value="Export ABC transporter ATP-binding protein"/>
    <property type="match status" value="1"/>
</dbReference>
<reference evidence="6 7" key="1">
    <citation type="submission" date="2016-10" db="EMBL/GenBank/DDBJ databases">
        <authorList>
            <person name="de Groot N.N."/>
        </authorList>
    </citation>
    <scope>NUCLEOTIDE SEQUENCE [LARGE SCALE GENOMIC DNA]</scope>
    <source>
        <strain evidence="6 7">DSM 18438</strain>
    </source>
</reference>
<organism evidence="6 7">
    <name type="scientific">Marinospirillum celere</name>
    <dbReference type="NCBI Taxonomy" id="1122252"/>
    <lineage>
        <taxon>Bacteria</taxon>
        <taxon>Pseudomonadati</taxon>
        <taxon>Pseudomonadota</taxon>
        <taxon>Gammaproteobacteria</taxon>
        <taxon>Oceanospirillales</taxon>
        <taxon>Oceanospirillaceae</taxon>
        <taxon>Marinospirillum</taxon>
    </lineage>
</organism>
<dbReference type="GO" id="GO:1902495">
    <property type="term" value="C:transmembrane transporter complex"/>
    <property type="evidence" value="ECO:0007669"/>
    <property type="project" value="UniProtKB-ARBA"/>
</dbReference>
<dbReference type="Gene3D" id="3.40.50.300">
    <property type="entry name" value="P-loop containing nucleotide triphosphate hydrolases"/>
    <property type="match status" value="1"/>
</dbReference>
<dbReference type="CDD" id="cd03255">
    <property type="entry name" value="ABC_MJ0796_LolCDE_FtsE"/>
    <property type="match status" value="1"/>
</dbReference>
<dbReference type="OrthoDB" id="9802264at2"/>
<dbReference type="InterPro" id="IPR017911">
    <property type="entry name" value="MacB-like_ATP-bd"/>
</dbReference>
<dbReference type="PROSITE" id="PS50893">
    <property type="entry name" value="ABC_TRANSPORTER_2"/>
    <property type="match status" value="1"/>
</dbReference>
<proteinExistence type="inferred from homology"/>
<keyword evidence="3 6" id="KW-0067">ATP-binding</keyword>
<dbReference type="SUPFAM" id="SSF52540">
    <property type="entry name" value="P-loop containing nucleoside triphosphate hydrolases"/>
    <property type="match status" value="1"/>
</dbReference>
<accession>A0A1I1EUR2</accession>
<comment type="similarity">
    <text evidence="4">Belongs to the ABC transporter superfamily. Macrolide exporter (TC 3.A.1.122) family.</text>
</comment>
<protein>
    <submittedName>
        <fullName evidence="6">Putative ABC transport system ATP-binding protein</fullName>
    </submittedName>
</protein>
<evidence type="ECO:0000256" key="2">
    <source>
        <dbReference type="ARBA" id="ARBA00022741"/>
    </source>
</evidence>
<dbReference type="GO" id="GO:0022857">
    <property type="term" value="F:transmembrane transporter activity"/>
    <property type="evidence" value="ECO:0007669"/>
    <property type="project" value="UniProtKB-ARBA"/>
</dbReference>
<dbReference type="RefSeq" id="WP_091959634.1">
    <property type="nucleotide sequence ID" value="NZ_FOLH01000001.1"/>
</dbReference>
<evidence type="ECO:0000256" key="3">
    <source>
        <dbReference type="ARBA" id="ARBA00022840"/>
    </source>
</evidence>
<feature type="domain" description="ABC transporter" evidence="5">
    <location>
        <begin position="4"/>
        <end position="225"/>
    </location>
</feature>
<dbReference type="PROSITE" id="PS00211">
    <property type="entry name" value="ABC_TRANSPORTER_1"/>
    <property type="match status" value="1"/>
</dbReference>
<dbReference type="EMBL" id="FOLH01000001">
    <property type="protein sequence ID" value="SFB90899.1"/>
    <property type="molecule type" value="Genomic_DNA"/>
</dbReference>
<dbReference type="AlphaFoldDB" id="A0A1I1EUR2"/>
<dbReference type="InterPro" id="IPR015854">
    <property type="entry name" value="ABC_transpr_LolD-like"/>
</dbReference>
<dbReference type="PANTHER" id="PTHR24220">
    <property type="entry name" value="IMPORT ATP-BINDING PROTEIN"/>
    <property type="match status" value="1"/>
</dbReference>
<dbReference type="Proteomes" id="UP000199058">
    <property type="component" value="Unassembled WGS sequence"/>
</dbReference>
<dbReference type="PANTHER" id="PTHR24220:SF689">
    <property type="entry name" value="LIPOPROTEIN-RELEASING SYSTEM ATP-BINDING PROTEIN LOLD"/>
    <property type="match status" value="1"/>
</dbReference>
<evidence type="ECO:0000256" key="4">
    <source>
        <dbReference type="ARBA" id="ARBA00038388"/>
    </source>
</evidence>